<proteinExistence type="predicted"/>
<reference evidence="3 4" key="1">
    <citation type="submission" date="2022-02" db="EMBL/GenBank/DDBJ databases">
        <title>Paenibacillus sp. MBLB1776 Whole Genome Shotgun Sequencing.</title>
        <authorList>
            <person name="Hwang C.Y."/>
            <person name="Cho E.-S."/>
            <person name="Seo M.-J."/>
        </authorList>
    </citation>
    <scope>NUCLEOTIDE SEQUENCE [LARGE SCALE GENOMIC DNA]</scope>
    <source>
        <strain evidence="3 4">MBLB1776</strain>
    </source>
</reference>
<protein>
    <submittedName>
        <fullName evidence="3">Neutral/alkaline non-lysosomal ceramidase N-terminal domain-containing protein</fullName>
    </submittedName>
</protein>
<evidence type="ECO:0000256" key="1">
    <source>
        <dbReference type="SAM" id="MobiDB-lite"/>
    </source>
</evidence>
<dbReference type="Proteomes" id="UP001305702">
    <property type="component" value="Chromosome"/>
</dbReference>
<dbReference type="KEGG" id="paun:MJA45_24625"/>
<dbReference type="AlphaFoldDB" id="A0AA96RF05"/>
<keyword evidence="4" id="KW-1185">Reference proteome</keyword>
<dbReference type="RefSeq" id="WP_315604543.1">
    <property type="nucleotide sequence ID" value="NZ_CP130318.1"/>
</dbReference>
<feature type="domain" description="Neutral/alkaline non-lysosomal ceramidase N-terminal" evidence="2">
    <location>
        <begin position="117"/>
        <end position="277"/>
    </location>
</feature>
<sequence length="465" mass="50816">MPIRLKLGTSKIDITPSHPVPLAGFAVRSGLGPYTGVSYPLYARIYMLETEEQPEPVAGPEETPEPGERIPENAGMPERVGNAAEAGRAGRAAASRAVLISADLIWWGSDRVPAFKEAVRRRFGLEPEAVLLHGTHTHSGPQTSALFTSYLGVPDPAYLDDLEERVLKGIGEALAGLEPVRVESGAGTSSLAVNRRGHRVRPPERRETDRELSVIRFVREDGSPKGILVHYACHPVITDENKVSPDFVGVAMGAVEEKYGKDVVCGFLQGTCGDINPGHDMTEYRGGHELVMQAGLSFARDIGEVLDGPMEVRRAVPLRWRSRTVPLALAPLPEKAVLEKGRSLPGVHGEWHRLHWEREAERKPELPLEMTLLTITDGFSLLAMNAEVVVEYGLYLKRLSGGRVLPLPYTNGMFGYVPTEAILAEGGYEADESTIYFAMPSVFSPSVEGRLKEEMAGLLDPFSDR</sequence>
<dbReference type="Pfam" id="PF04734">
    <property type="entry name" value="Ceramidase_alk"/>
    <property type="match status" value="1"/>
</dbReference>
<evidence type="ECO:0000259" key="2">
    <source>
        <dbReference type="Pfam" id="PF04734"/>
    </source>
</evidence>
<evidence type="ECO:0000313" key="3">
    <source>
        <dbReference type="EMBL" id="WNQ10768.1"/>
    </source>
</evidence>
<evidence type="ECO:0000313" key="4">
    <source>
        <dbReference type="Proteomes" id="UP001305702"/>
    </source>
</evidence>
<dbReference type="EMBL" id="CP130318">
    <property type="protein sequence ID" value="WNQ10768.1"/>
    <property type="molecule type" value="Genomic_DNA"/>
</dbReference>
<name>A0AA96RF05_9BACL</name>
<organism evidence="3 4">
    <name type="scientific">Paenibacillus aurantius</name>
    <dbReference type="NCBI Taxonomy" id="2918900"/>
    <lineage>
        <taxon>Bacteria</taxon>
        <taxon>Bacillati</taxon>
        <taxon>Bacillota</taxon>
        <taxon>Bacilli</taxon>
        <taxon>Bacillales</taxon>
        <taxon>Paenibacillaceae</taxon>
        <taxon>Paenibacillus</taxon>
    </lineage>
</organism>
<accession>A0AA96RF05</accession>
<gene>
    <name evidence="3" type="ORF">MJA45_24625</name>
</gene>
<dbReference type="InterPro" id="IPR031329">
    <property type="entry name" value="NEUT/ALK_ceramidase_N"/>
</dbReference>
<feature type="region of interest" description="Disordered" evidence="1">
    <location>
        <begin position="52"/>
        <end position="76"/>
    </location>
</feature>